<comment type="caution">
    <text evidence="1">The sequence shown here is derived from an EMBL/GenBank/DDBJ whole genome shotgun (WGS) entry which is preliminary data.</text>
</comment>
<protein>
    <submittedName>
        <fullName evidence="1">Uncharacterized protein</fullName>
    </submittedName>
</protein>
<keyword evidence="2" id="KW-1185">Reference proteome</keyword>
<dbReference type="Proteomes" id="UP000886523">
    <property type="component" value="Unassembled WGS sequence"/>
</dbReference>
<gene>
    <name evidence="1" type="ORF">BS47DRAFT_1365403</name>
</gene>
<reference evidence="1" key="1">
    <citation type="journal article" date="2020" name="Nat. Commun.">
        <title>Large-scale genome sequencing of mycorrhizal fungi provides insights into the early evolution of symbiotic traits.</title>
        <authorList>
            <person name="Miyauchi S."/>
            <person name="Kiss E."/>
            <person name="Kuo A."/>
            <person name="Drula E."/>
            <person name="Kohler A."/>
            <person name="Sanchez-Garcia M."/>
            <person name="Morin E."/>
            <person name="Andreopoulos B."/>
            <person name="Barry K.W."/>
            <person name="Bonito G."/>
            <person name="Buee M."/>
            <person name="Carver A."/>
            <person name="Chen C."/>
            <person name="Cichocki N."/>
            <person name="Clum A."/>
            <person name="Culley D."/>
            <person name="Crous P.W."/>
            <person name="Fauchery L."/>
            <person name="Girlanda M."/>
            <person name="Hayes R.D."/>
            <person name="Keri Z."/>
            <person name="LaButti K."/>
            <person name="Lipzen A."/>
            <person name="Lombard V."/>
            <person name="Magnuson J."/>
            <person name="Maillard F."/>
            <person name="Murat C."/>
            <person name="Nolan M."/>
            <person name="Ohm R.A."/>
            <person name="Pangilinan J."/>
            <person name="Pereira M.F."/>
            <person name="Perotto S."/>
            <person name="Peter M."/>
            <person name="Pfister S."/>
            <person name="Riley R."/>
            <person name="Sitrit Y."/>
            <person name="Stielow J.B."/>
            <person name="Szollosi G."/>
            <person name="Zifcakova L."/>
            <person name="Stursova M."/>
            <person name="Spatafora J.W."/>
            <person name="Tedersoo L."/>
            <person name="Vaario L.M."/>
            <person name="Yamada A."/>
            <person name="Yan M."/>
            <person name="Wang P."/>
            <person name="Xu J."/>
            <person name="Bruns T."/>
            <person name="Baldrian P."/>
            <person name="Vilgalys R."/>
            <person name="Dunand C."/>
            <person name="Henrissat B."/>
            <person name="Grigoriev I.V."/>
            <person name="Hibbett D."/>
            <person name="Nagy L.G."/>
            <person name="Martin F.M."/>
        </authorList>
    </citation>
    <scope>NUCLEOTIDE SEQUENCE</scope>
    <source>
        <strain evidence="1">UP504</strain>
    </source>
</reference>
<proteinExistence type="predicted"/>
<dbReference type="EMBL" id="MU129040">
    <property type="protein sequence ID" value="KAF9509202.1"/>
    <property type="molecule type" value="Genomic_DNA"/>
</dbReference>
<evidence type="ECO:0000313" key="2">
    <source>
        <dbReference type="Proteomes" id="UP000886523"/>
    </source>
</evidence>
<name>A0A9P6ANT0_9AGAM</name>
<organism evidence="1 2">
    <name type="scientific">Hydnum rufescens UP504</name>
    <dbReference type="NCBI Taxonomy" id="1448309"/>
    <lineage>
        <taxon>Eukaryota</taxon>
        <taxon>Fungi</taxon>
        <taxon>Dikarya</taxon>
        <taxon>Basidiomycota</taxon>
        <taxon>Agaricomycotina</taxon>
        <taxon>Agaricomycetes</taxon>
        <taxon>Cantharellales</taxon>
        <taxon>Hydnaceae</taxon>
        <taxon>Hydnum</taxon>
    </lineage>
</organism>
<dbReference type="AlphaFoldDB" id="A0A9P6ANT0"/>
<accession>A0A9P6ANT0</accession>
<evidence type="ECO:0000313" key="1">
    <source>
        <dbReference type="EMBL" id="KAF9509202.1"/>
    </source>
</evidence>
<sequence>MPRLNLRPYWGIHAVNIRINIWPTTAWYGQQLWFSHLLIGFTLIGTSPSLMQPITQPPQLPSLSLTKLTQPHLQILCAPPHGYAPTSLCIPLSAYTLQGSVCLGTPKELKESEDCSDAKGAGIGMGAKDSGNGGGVGGGGVWTGNCIDSHKGQGDEGC</sequence>